<proteinExistence type="inferred from homology"/>
<gene>
    <name evidence="13" type="primary">AUGUSTUS-3.0.2_31801</name>
    <name evidence="13" type="ORF">TcasGA2_TC031801</name>
</gene>
<feature type="transmembrane region" description="Helical" evidence="11">
    <location>
        <begin position="1148"/>
        <end position="1169"/>
    </location>
</feature>
<dbReference type="GO" id="GO:0005319">
    <property type="term" value="F:lipid transporter activity"/>
    <property type="evidence" value="ECO:0000318"/>
    <property type="project" value="GO_Central"/>
</dbReference>
<evidence type="ECO:0000256" key="10">
    <source>
        <dbReference type="SAM" id="MobiDB-lite"/>
    </source>
</evidence>
<keyword evidence="4 11" id="KW-0812">Transmembrane</keyword>
<dbReference type="FunFam" id="3.40.50.300:FF:002470">
    <property type="entry name" value="ABC transporter, putative"/>
    <property type="match status" value="1"/>
</dbReference>
<feature type="transmembrane region" description="Helical" evidence="11">
    <location>
        <begin position="270"/>
        <end position="291"/>
    </location>
</feature>
<dbReference type="Pfam" id="PF12698">
    <property type="entry name" value="ABC2_membrane_3"/>
    <property type="match status" value="2"/>
</dbReference>
<dbReference type="Gene3D" id="1.25.40.20">
    <property type="entry name" value="Ankyrin repeat-containing domain"/>
    <property type="match status" value="1"/>
</dbReference>
<evidence type="ECO:0000313" key="13">
    <source>
        <dbReference type="EMBL" id="KYB24891.1"/>
    </source>
</evidence>
<evidence type="ECO:0000256" key="8">
    <source>
        <dbReference type="ARBA" id="ARBA00022989"/>
    </source>
</evidence>
<feature type="transmembrane region" description="Helical" evidence="11">
    <location>
        <begin position="1255"/>
        <end position="1272"/>
    </location>
</feature>
<keyword evidence="5" id="KW-0677">Repeat</keyword>
<dbReference type="SUPFAM" id="SSF48403">
    <property type="entry name" value="Ankyrin repeat"/>
    <property type="match status" value="1"/>
</dbReference>
<keyword evidence="14" id="KW-1185">Reference proteome</keyword>
<dbReference type="Pfam" id="PF13637">
    <property type="entry name" value="Ank_4"/>
    <property type="match status" value="1"/>
</dbReference>
<dbReference type="GO" id="GO:0006869">
    <property type="term" value="P:lipid transport"/>
    <property type="evidence" value="ECO:0000318"/>
    <property type="project" value="GO_Central"/>
</dbReference>
<keyword evidence="8 11" id="KW-1133">Transmembrane helix</keyword>
<feature type="region of interest" description="Disordered" evidence="10">
    <location>
        <begin position="1678"/>
        <end position="1698"/>
    </location>
</feature>
<feature type="transmembrane region" description="Helical" evidence="11">
    <location>
        <begin position="415"/>
        <end position="438"/>
    </location>
</feature>
<dbReference type="PROSITE" id="PS00211">
    <property type="entry name" value="ABC_TRANSPORTER_1"/>
    <property type="match status" value="1"/>
</dbReference>
<feature type="transmembrane region" description="Helical" evidence="11">
    <location>
        <begin position="20"/>
        <end position="40"/>
    </location>
</feature>
<feature type="transmembrane region" description="Helical" evidence="11">
    <location>
        <begin position="311"/>
        <end position="335"/>
    </location>
</feature>
<evidence type="ECO:0000259" key="12">
    <source>
        <dbReference type="PROSITE" id="PS50893"/>
    </source>
</evidence>
<evidence type="ECO:0000256" key="7">
    <source>
        <dbReference type="ARBA" id="ARBA00022840"/>
    </source>
</evidence>
<organism evidence="13 14">
    <name type="scientific">Tribolium castaneum</name>
    <name type="common">Red flour beetle</name>
    <dbReference type="NCBI Taxonomy" id="7070"/>
    <lineage>
        <taxon>Eukaryota</taxon>
        <taxon>Metazoa</taxon>
        <taxon>Ecdysozoa</taxon>
        <taxon>Arthropoda</taxon>
        <taxon>Hexapoda</taxon>
        <taxon>Insecta</taxon>
        <taxon>Pterygota</taxon>
        <taxon>Neoptera</taxon>
        <taxon>Endopterygota</taxon>
        <taxon>Coleoptera</taxon>
        <taxon>Polyphaga</taxon>
        <taxon>Cucujiformia</taxon>
        <taxon>Tenebrionidae</taxon>
        <taxon>Tenebrionidae incertae sedis</taxon>
        <taxon>Tribolium</taxon>
    </lineage>
</organism>
<keyword evidence="3" id="KW-0813">Transport</keyword>
<dbReference type="Pfam" id="PF00005">
    <property type="entry name" value="ABC_tran"/>
    <property type="match status" value="2"/>
</dbReference>
<dbReference type="FunFam" id="3.40.50.300:FF:000933">
    <property type="entry name" value="ABC transporter A family member 7"/>
    <property type="match status" value="1"/>
</dbReference>
<dbReference type="InterPro" id="IPR036770">
    <property type="entry name" value="Ankyrin_rpt-contain_sf"/>
</dbReference>
<evidence type="ECO:0000256" key="4">
    <source>
        <dbReference type="ARBA" id="ARBA00022692"/>
    </source>
</evidence>
<dbReference type="InterPro" id="IPR026082">
    <property type="entry name" value="ABCA"/>
</dbReference>
<feature type="transmembrane region" description="Helical" evidence="11">
    <location>
        <begin position="342"/>
        <end position="361"/>
    </location>
</feature>
<feature type="transmembrane region" description="Helical" evidence="11">
    <location>
        <begin position="1116"/>
        <end position="1136"/>
    </location>
</feature>
<dbReference type="SMART" id="SM00382">
    <property type="entry name" value="AAA"/>
    <property type="match status" value="2"/>
</dbReference>
<evidence type="ECO:0000256" key="5">
    <source>
        <dbReference type="ARBA" id="ARBA00022737"/>
    </source>
</evidence>
<dbReference type="InterPro" id="IPR003439">
    <property type="entry name" value="ABC_transporter-like_ATP-bd"/>
</dbReference>
<protein>
    <recommendedName>
        <fullName evidence="12">ABC transporter domain-containing protein</fullName>
    </recommendedName>
</protein>
<evidence type="ECO:0000256" key="11">
    <source>
        <dbReference type="SAM" id="Phobius"/>
    </source>
</evidence>
<dbReference type="InterPro" id="IPR003593">
    <property type="entry name" value="AAA+_ATPase"/>
</dbReference>
<keyword evidence="6" id="KW-0547">Nucleotide-binding</keyword>
<dbReference type="GO" id="GO:0016887">
    <property type="term" value="F:ATP hydrolysis activity"/>
    <property type="evidence" value="ECO:0007669"/>
    <property type="project" value="InterPro"/>
</dbReference>
<feature type="transmembrane region" description="Helical" evidence="11">
    <location>
        <begin position="228"/>
        <end position="249"/>
    </location>
</feature>
<feature type="transmembrane region" description="Helical" evidence="11">
    <location>
        <begin position="1025"/>
        <end position="1051"/>
    </location>
</feature>
<sequence>MLQEIKLILWKHTVRRKRRWLLTLTEFLIPILLFTLITYGRSKIKGLDKRIINYPTYYDIKPLHDVYSYLDVGKLNLLYSPYNNFTENVIAKVQNTLQIPGEIVKEFTSFETLKQHIKNGSYCTSMTVAINFKGHDPKHLNYDLSFYDKYLLWDTRNLFVHDLSVQQVKRSSKYLYKGFVAFQLAINLAFIELHEDKHLPINLDISIEEFPYPPHTDVSRLSQLFINYLPLITIFSFVFLCLSLLQRVANEKYVGSRELMKMVGMDSAMLWLGWFIDALTVNFFSVILIVILMKVPLWEVPYPLVEYSNGFVIFAFLLLYCMAAITFCFLIATIINKPSTATVVFLLIWIFSYFISQNLIISYEYSAWTLKIFFTLFPNMALYYGYKAISLYEIRETGVHWSNMFQSGSGGENDVTMGSVFIMLIVDMAVLTLLTIYIENIKPGNFGIAQPLNFPLIRMKNYLKKWFVHDSHADLTEIPLIDLEGRQKPPCIEIRNLYKKFNNTVAVNNLNMTINENHITVLLGHNGAGKTTTMHILTGMINATSGDIKIKGNNIKKNTSGTRKLLGLCTQHNLLFEDLTVFEHLKFFALIKRSRHATEEAETILQKLGFKEKRDEMVSTLSGGMKRKLCLGMALIGGSQILVLDEPTSGMDPESRRKVWDLLLEYRKMRTVLITTHLMEEADVLGDYIAIMENGQLQDCDTPYNLKKKYNTGYHLSLILKTRAFEETITKEIQRYISEAKLLPANYYTSTHDICVYLLPMNKRNKYKKVLELLEKRKDDWRIISIGLNLTTLNDVFLKARGQHLGLQQSEVDVKTTPDEIDVFHKRQGNFTCSMRDLFLALIIKRWYFFKKTFHWYFLCMISSIAIFLFAISLSISNVDYSNDPEPQLNLTLRVYEKSHSYYECDRSVELTKIASFYEKIVRQQGGYPQFANDVSEEIIQKGTQNIAFYKRHMITAAEFNKTSSNHLSVNVMYNRFALHGLPISINLASNAIAQTLLNESYSIITSNTPLKSFSCKSFPPELSVLNVAGVWVLLIPLSMLIFGSNFIIFPNAEVSTNFFQLQIFAGVKSYFYWLTNIFFDFVFSVLHLVLLFLSLWLLNLLAFNSILFRREEFETLMTICLLYMVTSLPFCYLFSFKKTMATGLTSFFVTGIFTGLTCTLVIVAMELSKDDFYIRLAKNLTHVFATFFPQFSLGYICTKFTTKFVENFNWKYMNPNKKKHICRLTPNPCCYGNSKECDNFKSYFFNDTVGIQQNLLEMFVAFGLYFLFLLLRNTEIMRKILHLIRFTPSQIYNKFTKQIGKHGNVPALWEDGGSENDALVAKKVVKTYGLKTILQSVTLRVCRTICFGLLGANGAGKSTIFNILTKSLFFDEGTVVVEGVPITRNDYTKKIGYCPQENYLNFYLTGRELVYTFACLKGYSDTDAQQVTKHLLKAFELEKYQDKPCSDYSGGNKRKLCSCLAFVGSPQIILLDEPTSGVDPSSRRTFWKIIRSWKKDTSFLLCSHSMEECENVWDEIAIMKKGVIEDKGSLLELKNKYNKGYTVTGSLIYKIRNENKLLTEIFTTFDALQMEFPCIDDYIVNQISLEEIFLKLANDSGAATHRKKKRTKRRAVPQLSSSELSIEDTLHGKEVPTIMGHNIDDNNEENNMDRITFKNEIASKDTEGSPSESFMTTMTKTTENKEKSNMNTETVKSKFHSKVKKEIMNNREESTRNMDSQTIKRPNATNDINVIFKKRRRTVDLGKDYEHLFISYLILKLIENDTVEDFFISSNDHNYGVFDGVVLEVKYKGENNYQTYALQLTHEESGTLKMQDLTQAKGNFSIKKYFKDYEQNLSKRAVKVILFTNLKFQNCSDHLKLNLKNEERVYRVFDVEELEEYEKFNKLRMLMSVSEGNVYKVDSEEKFFENFFLFTNQLNIDGLKTACFRQFHNLFSLNKDICQKYLNFIYNWSLRVGQKEKLHKSWIEEVLLTLILTPNIRPLLFNAEPITKNAKLFKDAVSKFKITVLNKNSYEKVKFIWKNAIHNIDIKELNKIDIKYQIMFKNIQNQEELANQSTEKRTEINKLLWLMGKCPLIVEDNERITKTINLLNVNKQLVILCSEEKMDSLKCQTQNKSCFQHLANLKNEEKLYEDIIRSFTFSIEGQRPAFLKDLVRICKDVEHAITTDNLLQMVEGNLKIGKSEEFSLPPYYVPRNLTRILIDSKFLKKIGEDTLVTVSCVTHLDSFKERYIEYKIVILDDHFNEEDIEKKCEEKKVVYVTENECSQEQFDKLCSKYPKKTNCHLMKYRNLDCFEWIRSLKGVKHLRQFRLSELHLQKNKFIEESEFLTNSRSKLINFICRNPEMGKSTIMKTSNKNSLFPLRKHLSEFHLHNNNSIEETEFFTNSSNNIINSVCENPGMGKTMLMKSLKKNSSSSIWIIFIVARNHAQHFWNNSEADVEKFLNYIVTENYRKNDTELKVFQQFKSEKQIVLVWDGLDEISDKTLKIIKSIVSDVSSIGIRQWLTSRIHLENEIETEFDVFSRRIEQFREEEQKTFIKNRLQVSGSDSKSLNIFDKIKSHIRVSPYNDILGIPLHTYILTELFTNDKEIALNLLGKKEQIFLISDIYGYFVETIIEKFFKEKLKVDLDNDHMFEIYNKEKTNAINGYMKIAIHHYFPQFFNTDCQDIHKKKDPYGFIIKVTEDLTPQFLHNSFGEYFAALYLFENLEEIDKISYFIENGKYDNIRFFLDLNLSRNCKAHMAVLYKSSQMLDQCTEDELNHKDLFNRNSFQLSLEWNTKYPILKTIKGEDSFDIYHDEVIQTKNYSSISTCHYLRKFNEADLRLKKIILLCPFIITSDTTNLDEMHIPSILYYAVKYNHELILKYFDEIPLIKIYTKSLGTGETLLDLAIESKAFHAINLLLHNPQYRDQLKKEVFLSYKICASKSLEMLKAFINSGWDINEIHDDNMTVIHYASCNENDLSTLQFIIENGGNVNRGYREIAFL</sequence>
<feature type="transmembrane region" description="Helical" evidence="11">
    <location>
        <begin position="854"/>
        <end position="876"/>
    </location>
</feature>
<comment type="subcellular location">
    <subcellularLocation>
        <location evidence="1">Membrane</location>
        <topology evidence="1">Multi-pass membrane protein</topology>
    </subcellularLocation>
</comment>
<evidence type="ECO:0000256" key="2">
    <source>
        <dbReference type="ARBA" id="ARBA00008869"/>
    </source>
</evidence>
<reference evidence="13 14" key="1">
    <citation type="journal article" date="2008" name="Nature">
        <title>The genome of the model beetle and pest Tribolium castaneum.</title>
        <authorList>
            <consortium name="Tribolium Genome Sequencing Consortium"/>
            <person name="Richards S."/>
            <person name="Gibbs R.A."/>
            <person name="Weinstock G.M."/>
            <person name="Brown S.J."/>
            <person name="Denell R."/>
            <person name="Beeman R.W."/>
            <person name="Gibbs R."/>
            <person name="Beeman R.W."/>
            <person name="Brown S.J."/>
            <person name="Bucher G."/>
            <person name="Friedrich M."/>
            <person name="Grimmelikhuijzen C.J."/>
            <person name="Klingler M."/>
            <person name="Lorenzen M."/>
            <person name="Richards S."/>
            <person name="Roth S."/>
            <person name="Schroder R."/>
            <person name="Tautz D."/>
            <person name="Zdobnov E.M."/>
            <person name="Muzny D."/>
            <person name="Gibbs R.A."/>
            <person name="Weinstock G.M."/>
            <person name="Attaway T."/>
            <person name="Bell S."/>
            <person name="Buhay C.J."/>
            <person name="Chandrabose M.N."/>
            <person name="Chavez D."/>
            <person name="Clerk-Blankenburg K.P."/>
            <person name="Cree A."/>
            <person name="Dao M."/>
            <person name="Davis C."/>
            <person name="Chacko J."/>
            <person name="Dinh H."/>
            <person name="Dugan-Rocha S."/>
            <person name="Fowler G."/>
            <person name="Garner T.T."/>
            <person name="Garnes J."/>
            <person name="Gnirke A."/>
            <person name="Hawes A."/>
            <person name="Hernandez J."/>
            <person name="Hines S."/>
            <person name="Holder M."/>
            <person name="Hume J."/>
            <person name="Jhangiani S.N."/>
            <person name="Joshi V."/>
            <person name="Khan Z.M."/>
            <person name="Jackson L."/>
            <person name="Kovar C."/>
            <person name="Kowis A."/>
            <person name="Lee S."/>
            <person name="Lewis L.R."/>
            <person name="Margolis J."/>
            <person name="Morgan M."/>
            <person name="Nazareth L.V."/>
            <person name="Nguyen N."/>
            <person name="Okwuonu G."/>
            <person name="Parker D."/>
            <person name="Richards S."/>
            <person name="Ruiz S.J."/>
            <person name="Santibanez J."/>
            <person name="Savard J."/>
            <person name="Scherer S.E."/>
            <person name="Schneider B."/>
            <person name="Sodergren E."/>
            <person name="Tautz D."/>
            <person name="Vattahil S."/>
            <person name="Villasana D."/>
            <person name="White C.S."/>
            <person name="Wright R."/>
            <person name="Park Y."/>
            <person name="Beeman R.W."/>
            <person name="Lord J."/>
            <person name="Oppert B."/>
            <person name="Lorenzen M."/>
            <person name="Brown S."/>
            <person name="Wang L."/>
            <person name="Savard J."/>
            <person name="Tautz D."/>
            <person name="Richards S."/>
            <person name="Weinstock G."/>
            <person name="Gibbs R.A."/>
            <person name="Liu Y."/>
            <person name="Worley K."/>
            <person name="Weinstock G."/>
            <person name="Elsik C.G."/>
            <person name="Reese J.T."/>
            <person name="Elhaik E."/>
            <person name="Landan G."/>
            <person name="Graur D."/>
            <person name="Arensburger P."/>
            <person name="Atkinson P."/>
            <person name="Beeman R.W."/>
            <person name="Beidler J."/>
            <person name="Brown S.J."/>
            <person name="Demuth J.P."/>
            <person name="Drury D.W."/>
            <person name="Du Y.Z."/>
            <person name="Fujiwara H."/>
            <person name="Lorenzen M."/>
            <person name="Maselli V."/>
            <person name="Osanai M."/>
            <person name="Park Y."/>
            <person name="Robertson H.M."/>
            <person name="Tu Z."/>
            <person name="Wang J.J."/>
            <person name="Wang S."/>
            <person name="Richards S."/>
            <person name="Song H."/>
            <person name="Zhang L."/>
            <person name="Sodergren E."/>
            <person name="Werner D."/>
            <person name="Stanke M."/>
            <person name="Morgenstern B."/>
            <person name="Solovyev V."/>
            <person name="Kosarev P."/>
            <person name="Brown G."/>
            <person name="Chen H.C."/>
            <person name="Ermolaeva O."/>
            <person name="Hlavina W."/>
            <person name="Kapustin Y."/>
            <person name="Kiryutin B."/>
            <person name="Kitts P."/>
            <person name="Maglott D."/>
            <person name="Pruitt K."/>
            <person name="Sapojnikov V."/>
            <person name="Souvorov A."/>
            <person name="Mackey A.J."/>
            <person name="Waterhouse R.M."/>
            <person name="Wyder S."/>
            <person name="Zdobnov E.M."/>
            <person name="Zdobnov E.M."/>
            <person name="Wyder S."/>
            <person name="Kriventseva E.V."/>
            <person name="Kadowaki T."/>
            <person name="Bork P."/>
            <person name="Aranda M."/>
            <person name="Bao R."/>
            <person name="Beermann A."/>
            <person name="Berns N."/>
            <person name="Bolognesi R."/>
            <person name="Bonneton F."/>
            <person name="Bopp D."/>
            <person name="Brown S.J."/>
            <person name="Bucher G."/>
            <person name="Butts T."/>
            <person name="Chaumot A."/>
            <person name="Denell R.E."/>
            <person name="Ferrier D.E."/>
            <person name="Friedrich M."/>
            <person name="Gordon C.M."/>
            <person name="Jindra M."/>
            <person name="Klingler M."/>
            <person name="Lan Q."/>
            <person name="Lattorff H.M."/>
            <person name="Laudet V."/>
            <person name="von Levetsow C."/>
            <person name="Liu Z."/>
            <person name="Lutz R."/>
            <person name="Lynch J.A."/>
            <person name="da Fonseca R.N."/>
            <person name="Posnien N."/>
            <person name="Reuter R."/>
            <person name="Roth S."/>
            <person name="Savard J."/>
            <person name="Schinko J.B."/>
            <person name="Schmitt C."/>
            <person name="Schoppmeier M."/>
            <person name="Schroder R."/>
            <person name="Shippy T.D."/>
            <person name="Simonnet F."/>
            <person name="Marques-Souza H."/>
            <person name="Tautz D."/>
            <person name="Tomoyasu Y."/>
            <person name="Trauner J."/>
            <person name="Van der Zee M."/>
            <person name="Vervoort M."/>
            <person name="Wittkopp N."/>
            <person name="Wimmer E.A."/>
            <person name="Yang X."/>
            <person name="Jones A.K."/>
            <person name="Sattelle D.B."/>
            <person name="Ebert P.R."/>
            <person name="Nelson D."/>
            <person name="Scott J.G."/>
            <person name="Beeman R.W."/>
            <person name="Muthukrishnan S."/>
            <person name="Kramer K.J."/>
            <person name="Arakane Y."/>
            <person name="Beeman R.W."/>
            <person name="Zhu Q."/>
            <person name="Hogenkamp D."/>
            <person name="Dixit R."/>
            <person name="Oppert B."/>
            <person name="Jiang H."/>
            <person name="Zou Z."/>
            <person name="Marshall J."/>
            <person name="Elpidina E."/>
            <person name="Vinokurov K."/>
            <person name="Oppert C."/>
            <person name="Zou Z."/>
            <person name="Evans J."/>
            <person name="Lu Z."/>
            <person name="Zhao P."/>
            <person name="Sumathipala N."/>
            <person name="Altincicek B."/>
            <person name="Vilcinskas A."/>
            <person name="Williams M."/>
            <person name="Hultmark D."/>
            <person name="Hetru C."/>
            <person name="Jiang H."/>
            <person name="Grimmelikhuijzen C.J."/>
            <person name="Hauser F."/>
            <person name="Cazzamali G."/>
            <person name="Williamson M."/>
            <person name="Park Y."/>
            <person name="Li B."/>
            <person name="Tanaka Y."/>
            <person name="Predel R."/>
            <person name="Neupert S."/>
            <person name="Schachtner J."/>
            <person name="Verleyen P."/>
            <person name="Raible F."/>
            <person name="Bork P."/>
            <person name="Friedrich M."/>
            <person name="Walden K.K."/>
            <person name="Robertson H.M."/>
            <person name="Angeli S."/>
            <person name="Foret S."/>
            <person name="Bucher G."/>
            <person name="Schuetz S."/>
            <person name="Maleszka R."/>
            <person name="Wimmer E.A."/>
            <person name="Beeman R.W."/>
            <person name="Lorenzen M."/>
            <person name="Tomoyasu Y."/>
            <person name="Miller S.C."/>
            <person name="Grossmann D."/>
            <person name="Bucher G."/>
        </authorList>
    </citation>
    <scope>NUCLEOTIDE SEQUENCE [LARGE SCALE GENOMIC DNA]</scope>
    <source>
        <strain evidence="13 14">Georgia GA2</strain>
    </source>
</reference>
<dbReference type="SMART" id="SM00248">
    <property type="entry name" value="ANK"/>
    <property type="match status" value="3"/>
</dbReference>
<feature type="domain" description="ABC transporter" evidence="12">
    <location>
        <begin position="1320"/>
        <end position="1547"/>
    </location>
</feature>
<dbReference type="Gene3D" id="3.40.50.300">
    <property type="entry name" value="P-loop containing nucleotide triphosphate hydrolases"/>
    <property type="match status" value="2"/>
</dbReference>
<dbReference type="InParanoid" id="A0A139WAF0"/>
<evidence type="ECO:0000313" key="14">
    <source>
        <dbReference type="Proteomes" id="UP000007266"/>
    </source>
</evidence>
<dbReference type="InterPro" id="IPR027417">
    <property type="entry name" value="P-loop_NTPase"/>
</dbReference>
<dbReference type="EMBL" id="KQ971409">
    <property type="protein sequence ID" value="KYB24891.1"/>
    <property type="molecule type" value="Genomic_DNA"/>
</dbReference>
<dbReference type="SUPFAM" id="SSF52540">
    <property type="entry name" value="P-loop containing nucleoside triphosphate hydrolases"/>
    <property type="match status" value="2"/>
</dbReference>
<dbReference type="PANTHER" id="PTHR19229">
    <property type="entry name" value="ATP-BINDING CASSETTE TRANSPORTER SUBFAMILY A ABCA"/>
    <property type="match status" value="1"/>
</dbReference>
<accession>A0A139WAF0</accession>
<feature type="transmembrane region" description="Helical" evidence="11">
    <location>
        <begin position="1071"/>
        <end position="1104"/>
    </location>
</feature>
<dbReference type="InterPro" id="IPR013525">
    <property type="entry name" value="ABC2_TM"/>
</dbReference>
<name>A0A139WAF0_TRICA</name>
<evidence type="ECO:0000256" key="1">
    <source>
        <dbReference type="ARBA" id="ARBA00004141"/>
    </source>
</evidence>
<dbReference type="Proteomes" id="UP000007266">
    <property type="component" value="Unassembled WGS sequence"/>
</dbReference>
<evidence type="ECO:0000256" key="9">
    <source>
        <dbReference type="ARBA" id="ARBA00023136"/>
    </source>
</evidence>
<keyword evidence="7" id="KW-0067">ATP-binding</keyword>
<dbReference type="GO" id="GO:0140359">
    <property type="term" value="F:ABC-type transporter activity"/>
    <property type="evidence" value="ECO:0007669"/>
    <property type="project" value="InterPro"/>
</dbReference>
<dbReference type="CDD" id="cd03263">
    <property type="entry name" value="ABC_subfamily_A"/>
    <property type="match status" value="2"/>
</dbReference>
<reference evidence="13 14" key="2">
    <citation type="journal article" date="2010" name="Nucleic Acids Res.">
        <title>BeetleBase in 2010: revisions to provide comprehensive genomic information for Tribolium castaneum.</title>
        <authorList>
            <person name="Kim H.S."/>
            <person name="Murphy T."/>
            <person name="Xia J."/>
            <person name="Caragea D."/>
            <person name="Park Y."/>
            <person name="Beeman R.W."/>
            <person name="Lorenzen M.D."/>
            <person name="Butcher S."/>
            <person name="Manak J.R."/>
            <person name="Brown S.J."/>
        </authorList>
    </citation>
    <scope>NUCLEOTIDE SEQUENCE [LARGE SCALE GENOMIC DNA]</scope>
    <source>
        <strain evidence="13 14">Georgia GA2</strain>
    </source>
</reference>
<dbReference type="InterPro" id="IPR017871">
    <property type="entry name" value="ABC_transporter-like_CS"/>
</dbReference>
<evidence type="ECO:0000256" key="6">
    <source>
        <dbReference type="ARBA" id="ARBA00022741"/>
    </source>
</evidence>
<dbReference type="GO" id="GO:0042626">
    <property type="term" value="F:ATPase-coupled transmembrane transporter activity"/>
    <property type="evidence" value="ECO:0000318"/>
    <property type="project" value="GO_Central"/>
</dbReference>
<comment type="similarity">
    <text evidence="2">Belongs to the ABC transporter superfamily. ABCA family.</text>
</comment>
<dbReference type="InterPro" id="IPR002110">
    <property type="entry name" value="Ankyrin_rpt"/>
</dbReference>
<feature type="domain" description="ABC transporter" evidence="12">
    <location>
        <begin position="492"/>
        <end position="719"/>
    </location>
</feature>
<dbReference type="PANTHER" id="PTHR19229:SF36">
    <property type="entry name" value="ATP-BINDING CASSETTE SUB-FAMILY A MEMBER 2"/>
    <property type="match status" value="1"/>
</dbReference>
<dbReference type="GO" id="GO:0016020">
    <property type="term" value="C:membrane"/>
    <property type="evidence" value="ECO:0007669"/>
    <property type="project" value="UniProtKB-SubCell"/>
</dbReference>
<evidence type="ECO:0000256" key="3">
    <source>
        <dbReference type="ARBA" id="ARBA00022448"/>
    </source>
</evidence>
<keyword evidence="9 11" id="KW-0472">Membrane</keyword>
<dbReference type="GO" id="GO:0005524">
    <property type="term" value="F:ATP binding"/>
    <property type="evidence" value="ECO:0007669"/>
    <property type="project" value="UniProtKB-KW"/>
</dbReference>
<dbReference type="PROSITE" id="PS50893">
    <property type="entry name" value="ABC_TRANSPORTER_2"/>
    <property type="match status" value="2"/>
</dbReference>